<organism evidence="2 3">
    <name type="scientific">Armillaria tabescens</name>
    <name type="common">Ringless honey mushroom</name>
    <name type="synonym">Agaricus tabescens</name>
    <dbReference type="NCBI Taxonomy" id="1929756"/>
    <lineage>
        <taxon>Eukaryota</taxon>
        <taxon>Fungi</taxon>
        <taxon>Dikarya</taxon>
        <taxon>Basidiomycota</taxon>
        <taxon>Agaricomycotina</taxon>
        <taxon>Agaricomycetes</taxon>
        <taxon>Agaricomycetidae</taxon>
        <taxon>Agaricales</taxon>
        <taxon>Marasmiineae</taxon>
        <taxon>Physalacriaceae</taxon>
        <taxon>Desarmillaria</taxon>
    </lineage>
</organism>
<protein>
    <submittedName>
        <fullName evidence="2">Uncharacterized protein</fullName>
    </submittedName>
</protein>
<keyword evidence="3" id="KW-1185">Reference proteome</keyword>
<accession>A0AA39NP24</accession>
<comment type="caution">
    <text evidence="2">The sequence shown here is derived from an EMBL/GenBank/DDBJ whole genome shotgun (WGS) entry which is preliminary data.</text>
</comment>
<dbReference type="RefSeq" id="XP_060338994.1">
    <property type="nucleotide sequence ID" value="XM_060469026.1"/>
</dbReference>
<sequence length="285" mass="32048">MPLTLTFRNFRQRVAHTSRAHLSQSVEIVRCCRIIVQDQDLAVSADGADIVEKVLNRALSALDVASNKEVKDADTISGAYEEAVTAILSVKSKTFDPNSLNIRARMTNARSKDEEVQSKKSSILTKHSNRSKGSAPDKSPRVKVDIRVREDIKDEKSQKIIPLLDGCRETDTLNIVLLLMGLRNGPKLQDNPHFYDWTLAKDQLDAKNFHRSALPFDIVLHDIPHPPDFLVLYCLHDHKSKNVLLLKSVDTQKSFANIWQVDVNKFILKGILAFLSVTRCLSVSL</sequence>
<feature type="region of interest" description="Disordered" evidence="1">
    <location>
        <begin position="108"/>
        <end position="142"/>
    </location>
</feature>
<gene>
    <name evidence="2" type="ORF">EV420DRAFT_14408</name>
</gene>
<name>A0AA39NP24_ARMTA</name>
<dbReference type="GeneID" id="85352574"/>
<dbReference type="Proteomes" id="UP001175211">
    <property type="component" value="Unassembled WGS sequence"/>
</dbReference>
<evidence type="ECO:0000313" key="3">
    <source>
        <dbReference type="Proteomes" id="UP001175211"/>
    </source>
</evidence>
<reference evidence="2" key="1">
    <citation type="submission" date="2023-06" db="EMBL/GenBank/DDBJ databases">
        <authorList>
            <consortium name="Lawrence Berkeley National Laboratory"/>
            <person name="Ahrendt S."/>
            <person name="Sahu N."/>
            <person name="Indic B."/>
            <person name="Wong-Bajracharya J."/>
            <person name="Merenyi Z."/>
            <person name="Ke H.-M."/>
            <person name="Monk M."/>
            <person name="Kocsube S."/>
            <person name="Drula E."/>
            <person name="Lipzen A."/>
            <person name="Balint B."/>
            <person name="Henrissat B."/>
            <person name="Andreopoulos B."/>
            <person name="Martin F.M."/>
            <person name="Harder C.B."/>
            <person name="Rigling D."/>
            <person name="Ford K.L."/>
            <person name="Foster G.D."/>
            <person name="Pangilinan J."/>
            <person name="Papanicolaou A."/>
            <person name="Barry K."/>
            <person name="LaButti K."/>
            <person name="Viragh M."/>
            <person name="Koriabine M."/>
            <person name="Yan M."/>
            <person name="Riley R."/>
            <person name="Champramary S."/>
            <person name="Plett K.L."/>
            <person name="Tsai I.J."/>
            <person name="Slot J."/>
            <person name="Sipos G."/>
            <person name="Plett J."/>
            <person name="Nagy L.G."/>
            <person name="Grigoriev I.V."/>
        </authorList>
    </citation>
    <scope>NUCLEOTIDE SEQUENCE</scope>
    <source>
        <strain evidence="2">CCBAS 213</strain>
    </source>
</reference>
<evidence type="ECO:0000313" key="2">
    <source>
        <dbReference type="EMBL" id="KAK0469201.1"/>
    </source>
</evidence>
<proteinExistence type="predicted"/>
<dbReference type="EMBL" id="JAUEPS010000001">
    <property type="protein sequence ID" value="KAK0469201.1"/>
    <property type="molecule type" value="Genomic_DNA"/>
</dbReference>
<dbReference type="AlphaFoldDB" id="A0AA39NP24"/>
<evidence type="ECO:0000256" key="1">
    <source>
        <dbReference type="SAM" id="MobiDB-lite"/>
    </source>
</evidence>